<evidence type="ECO:0000259" key="2">
    <source>
        <dbReference type="Pfam" id="PF12708"/>
    </source>
</evidence>
<protein>
    <submittedName>
        <fullName evidence="3">Exo-beta-1,3-glucanase</fullName>
    </submittedName>
</protein>
<evidence type="ECO:0000313" key="4">
    <source>
        <dbReference type="Proteomes" id="UP000277580"/>
    </source>
</evidence>
<gene>
    <name evidence="3" type="ORF">P167DRAFT_605731</name>
</gene>
<dbReference type="Proteomes" id="UP000277580">
    <property type="component" value="Unassembled WGS sequence"/>
</dbReference>
<organism evidence="3 4">
    <name type="scientific">Morchella conica CCBAS932</name>
    <dbReference type="NCBI Taxonomy" id="1392247"/>
    <lineage>
        <taxon>Eukaryota</taxon>
        <taxon>Fungi</taxon>
        <taxon>Dikarya</taxon>
        <taxon>Ascomycota</taxon>
        <taxon>Pezizomycotina</taxon>
        <taxon>Pezizomycetes</taxon>
        <taxon>Pezizales</taxon>
        <taxon>Morchellaceae</taxon>
        <taxon>Morchella</taxon>
    </lineage>
</organism>
<dbReference type="InterPro" id="IPR039279">
    <property type="entry name" value="QRT3-like"/>
</dbReference>
<dbReference type="AlphaFoldDB" id="A0A3N4KW63"/>
<dbReference type="STRING" id="1392247.A0A3N4KW63"/>
<keyword evidence="4" id="KW-1185">Reference proteome</keyword>
<dbReference type="Pfam" id="PF12708">
    <property type="entry name" value="Pect-lyase_RHGA_epim"/>
    <property type="match status" value="2"/>
</dbReference>
<proteinExistence type="predicted"/>
<feature type="chain" id="PRO_5018018467" evidence="1">
    <location>
        <begin position="35"/>
        <end position="845"/>
    </location>
</feature>
<feature type="domain" description="Rhamnogalacturonase A/B/Epimerase-like pectate lyase" evidence="2">
    <location>
        <begin position="103"/>
        <end position="329"/>
    </location>
</feature>
<dbReference type="SUPFAM" id="SSF51126">
    <property type="entry name" value="Pectin lyase-like"/>
    <property type="match status" value="2"/>
</dbReference>
<dbReference type="FunFam" id="2.160.20.10:FF:000049">
    <property type="entry name" value="Putative exo-beta-1,3-glucanase"/>
    <property type="match status" value="1"/>
</dbReference>
<dbReference type="PANTHER" id="PTHR33928:SF2">
    <property type="entry name" value="PECTATE LYASE SUPERFAMILY PROTEIN DOMAIN-CONTAINING PROTEIN-RELATED"/>
    <property type="match status" value="1"/>
</dbReference>
<sequence length="845" mass="91310">MVSFTSPGASHRQNLVTFGFSILALVATLQAVSAASVHGVHRHRGLHVEVENTTLSVDTEGTFGVDAEVDVNDNTPSSSYWLETIEKRGVATFNNASSTYKVFRNVRDYGAKGDGVTDDTNAINAAIQEGARCMGGTCDSSTVTPAVVYFPPGTYSISSPIIAVYYSQLIGDPTNRPTIKGTANFTGLALIDADPYIPGGYGAQWYTNQNNFFRIVRNFILDTTGMTSVEVPTGIHWQVAQATTLQNIHFEGSQNETRKDRGIFMENGSGGFMSDLSFNGGNECAFMGNQQFMTRNFTFTNCKTAIMMVWNWQWTFKSVNIQDCGVGIDISSVDAKTGSATLGSMIVLDSSISNTPIGIRTNKTSISTLDAAGTVILDNVQFNNVPKAVFNIGNNATILSGEGDTTIDLWGQGRDYSGGNGTVASVQGVLTRNVEKPATLLTSGSETIFERTRPHYEDEDVSNFVSVKELGAKGDGVTDDTEVLRTAFKENADSGKIIYFDHGVYIVSDTVFVPTGTRVVGEAWSVIMANGDAFKDVNNPIPVFQVGNPGDVGTVEMSDLLFQTKGPQIGAVLLEWNSADPEGEQGVNAMWDVHFRVGGSAGTDLNNAECLANELGAGTGNGTARITTPNTSCFAAFMLMHIGKTASVYMENVWAWTSDHALDAPFNRVTLYNARGIYAESEVGPVWMYGVASEHNVLYQYQFQNTSNVFMAVGQTETPYYQSNPVATGIFPVDNEFNDPTYETCTTASCRKSWGLRILESSDMLVYGAGLYSFFEDYSTNCSSRAGGSNCQENMLEIQDSTSISLMNINTIGVINMVTLDGEPAVQASDNRNSMADTLIRFDVV</sequence>
<dbReference type="InterPro" id="IPR012334">
    <property type="entry name" value="Pectin_lyas_fold"/>
</dbReference>
<dbReference type="InterPro" id="IPR011050">
    <property type="entry name" value="Pectin_lyase_fold/virulence"/>
</dbReference>
<evidence type="ECO:0000256" key="1">
    <source>
        <dbReference type="SAM" id="SignalP"/>
    </source>
</evidence>
<evidence type="ECO:0000313" key="3">
    <source>
        <dbReference type="EMBL" id="RPB12591.1"/>
    </source>
</evidence>
<dbReference type="InterPro" id="IPR024535">
    <property type="entry name" value="RHGA/B-epi-like_pectate_lyase"/>
</dbReference>
<feature type="domain" description="Rhamnogalacturonase A/B/Epimerase-like pectate lyase" evidence="2">
    <location>
        <begin position="464"/>
        <end position="530"/>
    </location>
</feature>
<reference evidence="3 4" key="1">
    <citation type="journal article" date="2018" name="Nat. Ecol. Evol.">
        <title>Pezizomycetes genomes reveal the molecular basis of ectomycorrhizal truffle lifestyle.</title>
        <authorList>
            <person name="Murat C."/>
            <person name="Payen T."/>
            <person name="Noel B."/>
            <person name="Kuo A."/>
            <person name="Morin E."/>
            <person name="Chen J."/>
            <person name="Kohler A."/>
            <person name="Krizsan K."/>
            <person name="Balestrini R."/>
            <person name="Da Silva C."/>
            <person name="Montanini B."/>
            <person name="Hainaut M."/>
            <person name="Levati E."/>
            <person name="Barry K.W."/>
            <person name="Belfiori B."/>
            <person name="Cichocki N."/>
            <person name="Clum A."/>
            <person name="Dockter R.B."/>
            <person name="Fauchery L."/>
            <person name="Guy J."/>
            <person name="Iotti M."/>
            <person name="Le Tacon F."/>
            <person name="Lindquist E.A."/>
            <person name="Lipzen A."/>
            <person name="Malagnac F."/>
            <person name="Mello A."/>
            <person name="Molinier V."/>
            <person name="Miyauchi S."/>
            <person name="Poulain J."/>
            <person name="Riccioni C."/>
            <person name="Rubini A."/>
            <person name="Sitrit Y."/>
            <person name="Splivallo R."/>
            <person name="Traeger S."/>
            <person name="Wang M."/>
            <person name="Zifcakova L."/>
            <person name="Wipf D."/>
            <person name="Zambonelli A."/>
            <person name="Paolocci F."/>
            <person name="Nowrousian M."/>
            <person name="Ottonello S."/>
            <person name="Baldrian P."/>
            <person name="Spatafora J.W."/>
            <person name="Henrissat B."/>
            <person name="Nagy L.G."/>
            <person name="Aury J.M."/>
            <person name="Wincker P."/>
            <person name="Grigoriev I.V."/>
            <person name="Bonfante P."/>
            <person name="Martin F.M."/>
        </authorList>
    </citation>
    <scope>NUCLEOTIDE SEQUENCE [LARGE SCALE GENOMIC DNA]</scope>
    <source>
        <strain evidence="3 4">CCBAS932</strain>
    </source>
</reference>
<dbReference type="OrthoDB" id="1046782at2759"/>
<name>A0A3N4KW63_9PEZI</name>
<dbReference type="EMBL" id="ML119128">
    <property type="protein sequence ID" value="RPB12591.1"/>
    <property type="molecule type" value="Genomic_DNA"/>
</dbReference>
<keyword evidence="1" id="KW-0732">Signal</keyword>
<feature type="signal peptide" evidence="1">
    <location>
        <begin position="1"/>
        <end position="34"/>
    </location>
</feature>
<dbReference type="PANTHER" id="PTHR33928">
    <property type="entry name" value="POLYGALACTURONASE QRT3"/>
    <property type="match status" value="1"/>
</dbReference>
<dbReference type="Gene3D" id="2.160.20.10">
    <property type="entry name" value="Single-stranded right-handed beta-helix, Pectin lyase-like"/>
    <property type="match status" value="2"/>
</dbReference>
<dbReference type="CDD" id="cd23668">
    <property type="entry name" value="GH55_beta13glucanase-like"/>
    <property type="match status" value="1"/>
</dbReference>
<dbReference type="InParanoid" id="A0A3N4KW63"/>
<accession>A0A3N4KW63</accession>
<dbReference type="GO" id="GO:0004650">
    <property type="term" value="F:polygalacturonase activity"/>
    <property type="evidence" value="ECO:0007669"/>
    <property type="project" value="InterPro"/>
</dbReference>